<dbReference type="InterPro" id="IPR036165">
    <property type="entry name" value="YefM-like_sf"/>
</dbReference>
<comment type="similarity">
    <text evidence="1 2">Belongs to the phD/YefM antitoxin family.</text>
</comment>
<feature type="compositionally biased region" description="Low complexity" evidence="3">
    <location>
        <begin position="77"/>
        <end position="92"/>
    </location>
</feature>
<dbReference type="PANTHER" id="PTHR33713:SF6">
    <property type="entry name" value="ANTITOXIN YEFM"/>
    <property type="match status" value="1"/>
</dbReference>
<evidence type="ECO:0000313" key="5">
    <source>
        <dbReference type="Proteomes" id="UP001500064"/>
    </source>
</evidence>
<dbReference type="InterPro" id="IPR051405">
    <property type="entry name" value="phD/YefM_antitoxin"/>
</dbReference>
<name>A0ABN2F4D5_9ACTN</name>
<gene>
    <name evidence="4" type="ORF">GCM10009733_028720</name>
</gene>
<feature type="region of interest" description="Disordered" evidence="3">
    <location>
        <begin position="69"/>
        <end position="100"/>
    </location>
</feature>
<comment type="function">
    <text evidence="2">Antitoxin component of a type II toxin-antitoxin (TA) system.</text>
</comment>
<dbReference type="Proteomes" id="UP001500064">
    <property type="component" value="Unassembled WGS sequence"/>
</dbReference>
<evidence type="ECO:0000256" key="2">
    <source>
        <dbReference type="RuleBase" id="RU362080"/>
    </source>
</evidence>
<dbReference type="InterPro" id="IPR006442">
    <property type="entry name" value="Antitoxin_Phd/YefM"/>
</dbReference>
<dbReference type="SUPFAM" id="SSF143120">
    <property type="entry name" value="YefM-like"/>
    <property type="match status" value="1"/>
</dbReference>
<dbReference type="EMBL" id="BAAAMU010000017">
    <property type="protein sequence ID" value="GAA1630221.1"/>
    <property type="molecule type" value="Genomic_DNA"/>
</dbReference>
<keyword evidence="5" id="KW-1185">Reference proteome</keyword>
<evidence type="ECO:0000256" key="1">
    <source>
        <dbReference type="ARBA" id="ARBA00009981"/>
    </source>
</evidence>
<reference evidence="4 5" key="1">
    <citation type="journal article" date="2019" name="Int. J. Syst. Evol. Microbiol.">
        <title>The Global Catalogue of Microorganisms (GCM) 10K type strain sequencing project: providing services to taxonomists for standard genome sequencing and annotation.</title>
        <authorList>
            <consortium name="The Broad Institute Genomics Platform"/>
            <consortium name="The Broad Institute Genome Sequencing Center for Infectious Disease"/>
            <person name="Wu L."/>
            <person name="Ma J."/>
        </authorList>
    </citation>
    <scope>NUCLEOTIDE SEQUENCE [LARGE SCALE GENOMIC DNA]</scope>
    <source>
        <strain evidence="4 5">JCM 13929</strain>
    </source>
</reference>
<evidence type="ECO:0000256" key="3">
    <source>
        <dbReference type="SAM" id="MobiDB-lite"/>
    </source>
</evidence>
<sequence length="100" mass="10588">MQNMDADAVPFTEARAQLADLMGRVAYGGERIVLSRHGKPVVAMVSIADLERLQAMDGSGAEQIITLGRSSFDRAEPPAAAPARRPDIAAQDTPPGNSSR</sequence>
<protein>
    <recommendedName>
        <fullName evidence="2">Antitoxin</fullName>
    </recommendedName>
</protein>
<dbReference type="PANTHER" id="PTHR33713">
    <property type="entry name" value="ANTITOXIN YAFN-RELATED"/>
    <property type="match status" value="1"/>
</dbReference>
<proteinExistence type="inferred from homology"/>
<organism evidence="4 5">
    <name type="scientific">Nonomuraea maheshkhaliensis</name>
    <dbReference type="NCBI Taxonomy" id="419590"/>
    <lineage>
        <taxon>Bacteria</taxon>
        <taxon>Bacillati</taxon>
        <taxon>Actinomycetota</taxon>
        <taxon>Actinomycetes</taxon>
        <taxon>Streptosporangiales</taxon>
        <taxon>Streptosporangiaceae</taxon>
        <taxon>Nonomuraea</taxon>
    </lineage>
</organism>
<evidence type="ECO:0000313" key="4">
    <source>
        <dbReference type="EMBL" id="GAA1630221.1"/>
    </source>
</evidence>
<dbReference type="NCBIfam" id="TIGR01552">
    <property type="entry name" value="phd_fam"/>
    <property type="match status" value="1"/>
</dbReference>
<comment type="caution">
    <text evidence="4">The sequence shown here is derived from an EMBL/GenBank/DDBJ whole genome shotgun (WGS) entry which is preliminary data.</text>
</comment>
<dbReference type="Pfam" id="PF02604">
    <property type="entry name" value="PhdYeFM_antitox"/>
    <property type="match status" value="1"/>
</dbReference>
<dbReference type="Gene3D" id="3.40.1620.10">
    <property type="entry name" value="YefM-like domain"/>
    <property type="match status" value="1"/>
</dbReference>
<accession>A0ABN2F4D5</accession>